<dbReference type="InterPro" id="IPR050256">
    <property type="entry name" value="Glycosyltransferase_2"/>
</dbReference>
<dbReference type="GO" id="GO:0005886">
    <property type="term" value="C:plasma membrane"/>
    <property type="evidence" value="ECO:0007669"/>
    <property type="project" value="TreeGrafter"/>
</dbReference>
<dbReference type="InterPro" id="IPR029044">
    <property type="entry name" value="Nucleotide-diphossugar_trans"/>
</dbReference>
<comment type="subcellular location">
    <subcellularLocation>
        <location evidence="1">Membrane</location>
        <topology evidence="1">Multi-pass membrane protein</topology>
    </subcellularLocation>
</comment>
<feature type="transmembrane region" description="Helical" evidence="7">
    <location>
        <begin position="246"/>
        <end position="267"/>
    </location>
</feature>
<evidence type="ECO:0000259" key="8">
    <source>
        <dbReference type="Pfam" id="PF00535"/>
    </source>
</evidence>
<evidence type="ECO:0000313" key="9">
    <source>
        <dbReference type="EMBL" id="CAA6805685.1"/>
    </source>
</evidence>
<dbReference type="InterPro" id="IPR001173">
    <property type="entry name" value="Glyco_trans_2-like"/>
</dbReference>
<keyword evidence="4 7" id="KW-0812">Transmembrane</keyword>
<accession>A0A6S6SDE7</accession>
<evidence type="ECO:0000256" key="4">
    <source>
        <dbReference type="ARBA" id="ARBA00022692"/>
    </source>
</evidence>
<feature type="transmembrane region" description="Helical" evidence="7">
    <location>
        <begin position="279"/>
        <end position="304"/>
    </location>
</feature>
<dbReference type="PANTHER" id="PTHR48090:SF1">
    <property type="entry name" value="PROPHAGE BACTOPRENOL GLUCOSYL TRANSFERASE HOMOLOG"/>
    <property type="match status" value="1"/>
</dbReference>
<dbReference type="Pfam" id="PF00535">
    <property type="entry name" value="Glycos_transf_2"/>
    <property type="match status" value="1"/>
</dbReference>
<keyword evidence="3 9" id="KW-0808">Transferase</keyword>
<dbReference type="CDD" id="cd04187">
    <property type="entry name" value="DPM1_like_bac"/>
    <property type="match status" value="1"/>
</dbReference>
<evidence type="ECO:0000256" key="5">
    <source>
        <dbReference type="ARBA" id="ARBA00022989"/>
    </source>
</evidence>
<proteinExistence type="predicted"/>
<reference evidence="9" key="1">
    <citation type="submission" date="2020-01" db="EMBL/GenBank/DDBJ databases">
        <authorList>
            <person name="Meier V. D."/>
            <person name="Meier V D."/>
        </authorList>
    </citation>
    <scope>NUCLEOTIDE SEQUENCE</scope>
    <source>
        <strain evidence="9">HLG_WM_MAG_01</strain>
    </source>
</reference>
<keyword evidence="2" id="KW-0328">Glycosyltransferase</keyword>
<dbReference type="AlphaFoldDB" id="A0A6S6SDE7"/>
<keyword evidence="5 7" id="KW-1133">Transmembrane helix</keyword>
<name>A0A6S6SDE7_9BACT</name>
<protein>
    <submittedName>
        <fullName evidence="9">Glycosyltransferase</fullName>
    </submittedName>
</protein>
<dbReference type="EMBL" id="CACVAS010000036">
    <property type="protein sequence ID" value="CAA6805685.1"/>
    <property type="molecule type" value="Genomic_DNA"/>
</dbReference>
<keyword evidence="6 7" id="KW-0472">Membrane</keyword>
<organism evidence="9">
    <name type="scientific">uncultured Sulfurovum sp</name>
    <dbReference type="NCBI Taxonomy" id="269237"/>
    <lineage>
        <taxon>Bacteria</taxon>
        <taxon>Pseudomonadati</taxon>
        <taxon>Campylobacterota</taxon>
        <taxon>Epsilonproteobacteria</taxon>
        <taxon>Campylobacterales</taxon>
        <taxon>Sulfurovaceae</taxon>
        <taxon>Sulfurovum</taxon>
        <taxon>environmental samples</taxon>
    </lineage>
</organism>
<sequence length="323" mass="36961">MVALMTNQQTPMKLGIVIPCYNEEEGLSETTKRLTTLIDKLIAQKSISAESFICYIDDGSKDKTWELIAQFQKESSLFKGIKLSRNFGHQNALIAGLMQLKDEADGLISMDADLQDDVELIETFVEKYQEGYDVVYGVRDDRSKDTKFKRGTANFFYNFQNIMGIEAVQNHADYRLLSQKALHALANFKEINLFLRGIVPMLGFRSCNVYYQREERFAGETKYPLKKMLLFALDGIASFSIMPLRFITMIGFILFMLSLFGIVWVVFEKLFLGNAVQGWSSMMISIYFIGGIQVMALGVIGEYVGRTFQQSKKRPRYIIEQEI</sequence>
<dbReference type="GO" id="GO:0016757">
    <property type="term" value="F:glycosyltransferase activity"/>
    <property type="evidence" value="ECO:0007669"/>
    <property type="project" value="UniProtKB-KW"/>
</dbReference>
<dbReference type="SUPFAM" id="SSF53448">
    <property type="entry name" value="Nucleotide-diphospho-sugar transferases"/>
    <property type="match status" value="1"/>
</dbReference>
<evidence type="ECO:0000256" key="7">
    <source>
        <dbReference type="SAM" id="Phobius"/>
    </source>
</evidence>
<evidence type="ECO:0000256" key="1">
    <source>
        <dbReference type="ARBA" id="ARBA00004141"/>
    </source>
</evidence>
<feature type="domain" description="Glycosyltransferase 2-like" evidence="8">
    <location>
        <begin position="16"/>
        <end position="181"/>
    </location>
</feature>
<gene>
    <name evidence="9" type="ORF">HELGO_WM3026</name>
</gene>
<dbReference type="PANTHER" id="PTHR48090">
    <property type="entry name" value="UNDECAPRENYL-PHOSPHATE 4-DEOXY-4-FORMAMIDO-L-ARABINOSE TRANSFERASE-RELATED"/>
    <property type="match status" value="1"/>
</dbReference>
<evidence type="ECO:0000256" key="6">
    <source>
        <dbReference type="ARBA" id="ARBA00023136"/>
    </source>
</evidence>
<evidence type="ECO:0000256" key="2">
    <source>
        <dbReference type="ARBA" id="ARBA00022676"/>
    </source>
</evidence>
<evidence type="ECO:0000256" key="3">
    <source>
        <dbReference type="ARBA" id="ARBA00022679"/>
    </source>
</evidence>
<dbReference type="Gene3D" id="3.90.550.10">
    <property type="entry name" value="Spore Coat Polysaccharide Biosynthesis Protein SpsA, Chain A"/>
    <property type="match status" value="1"/>
</dbReference>